<evidence type="ECO:0000313" key="3">
    <source>
        <dbReference type="Proteomes" id="UP000219465"/>
    </source>
</evidence>
<evidence type="ECO:0000313" key="2">
    <source>
        <dbReference type="EMBL" id="SOE18492.1"/>
    </source>
</evidence>
<feature type="domain" description="NAD-dependent epimerase/dehydratase" evidence="1">
    <location>
        <begin position="2"/>
        <end position="220"/>
    </location>
</feature>
<proteinExistence type="predicted"/>
<name>A0A286IEJ1_9HYPH</name>
<accession>A0A286IEJ1</accession>
<dbReference type="SUPFAM" id="SSF51735">
    <property type="entry name" value="NAD(P)-binding Rossmann-fold domains"/>
    <property type="match status" value="1"/>
</dbReference>
<dbReference type="InterPro" id="IPR036291">
    <property type="entry name" value="NAD(P)-bd_dom_sf"/>
</dbReference>
<dbReference type="EMBL" id="OCPC01000005">
    <property type="protein sequence ID" value="SOE18492.1"/>
    <property type="molecule type" value="Genomic_DNA"/>
</dbReference>
<dbReference type="CDD" id="cd08946">
    <property type="entry name" value="SDR_e"/>
    <property type="match status" value="1"/>
</dbReference>
<dbReference type="InterPro" id="IPR050177">
    <property type="entry name" value="Lipid_A_modif_metabolic_enz"/>
</dbReference>
<dbReference type="PANTHER" id="PTHR43245">
    <property type="entry name" value="BIFUNCTIONAL POLYMYXIN RESISTANCE PROTEIN ARNA"/>
    <property type="match status" value="1"/>
</dbReference>
<evidence type="ECO:0000259" key="1">
    <source>
        <dbReference type="Pfam" id="PF01370"/>
    </source>
</evidence>
<dbReference type="AlphaFoldDB" id="A0A286IEJ1"/>
<gene>
    <name evidence="2" type="ORF">SAMN05877838_3419</name>
</gene>
<sequence length="285" mass="30908">MVLVTGASGFVGRQIARKLAENGHALRLVARPEAARQLAADRPDATILECDDVFAQSADWWAQACAGVDAIIHAAWYVNPADYLDSEQNARCVSGSFRMAQGAAQAGVGHFVGVGTCMEYALPSDRLDIHAPTGPVTVYGASKLALYDILDGFFCSTRVRFSWCRLFYLFGEGENEKRLYPYLNRCLAAGETVRLGPGTQLRDYMDVAEAGARVAGVIDTGQVGAINICSGFAVSIREFAENIADRYGRRDLLEFGTHQPHPRDPSAVVGVPNFIVEGSKRDVRS</sequence>
<dbReference type="InterPro" id="IPR001509">
    <property type="entry name" value="Epimerase_deHydtase"/>
</dbReference>
<keyword evidence="3" id="KW-1185">Reference proteome</keyword>
<protein>
    <submittedName>
        <fullName evidence="2">dTDP-6-deoxy-L-talose 4-dehydrogenase (NAD+)</fullName>
    </submittedName>
</protein>
<dbReference type="RefSeq" id="WP_244577948.1">
    <property type="nucleotide sequence ID" value="NZ_OCPC01000005.1"/>
</dbReference>
<reference evidence="3" key="1">
    <citation type="submission" date="2017-08" db="EMBL/GenBank/DDBJ databases">
        <authorList>
            <person name="Varghese N."/>
            <person name="Submissions S."/>
        </authorList>
    </citation>
    <scope>NUCLEOTIDE SEQUENCE [LARGE SCALE GENOMIC DNA]</scope>
    <source>
        <strain evidence="3">KCTC 23107</strain>
    </source>
</reference>
<dbReference type="PANTHER" id="PTHR43245:SF13">
    <property type="entry name" value="UDP-D-APIOSE_UDP-D-XYLOSE SYNTHASE 2"/>
    <property type="match status" value="1"/>
</dbReference>
<dbReference type="Pfam" id="PF01370">
    <property type="entry name" value="Epimerase"/>
    <property type="match status" value="1"/>
</dbReference>
<organism evidence="2 3">
    <name type="scientific">Hoeflea halophila</name>
    <dbReference type="NCBI Taxonomy" id="714899"/>
    <lineage>
        <taxon>Bacteria</taxon>
        <taxon>Pseudomonadati</taxon>
        <taxon>Pseudomonadota</taxon>
        <taxon>Alphaproteobacteria</taxon>
        <taxon>Hyphomicrobiales</taxon>
        <taxon>Rhizobiaceae</taxon>
        <taxon>Hoeflea</taxon>
    </lineage>
</organism>
<dbReference type="Proteomes" id="UP000219465">
    <property type="component" value="Unassembled WGS sequence"/>
</dbReference>
<dbReference type="Gene3D" id="3.40.50.720">
    <property type="entry name" value="NAD(P)-binding Rossmann-like Domain"/>
    <property type="match status" value="1"/>
</dbReference>